<keyword evidence="2 5" id="KW-0831">Ubiquinone biosynthesis</keyword>
<organism evidence="6 7">
    <name type="scientific">Sapientia aquatica</name>
    <dbReference type="NCBI Taxonomy" id="1549640"/>
    <lineage>
        <taxon>Bacteria</taxon>
        <taxon>Pseudomonadati</taxon>
        <taxon>Pseudomonadota</taxon>
        <taxon>Betaproteobacteria</taxon>
        <taxon>Burkholderiales</taxon>
        <taxon>Oxalobacteraceae</taxon>
        <taxon>Sapientia</taxon>
    </lineage>
</organism>
<evidence type="ECO:0000313" key="7">
    <source>
        <dbReference type="Proteomes" id="UP000294829"/>
    </source>
</evidence>
<comment type="caution">
    <text evidence="6">The sequence shown here is derived from an EMBL/GenBank/DDBJ whole genome shotgun (WGS) entry which is preliminary data.</text>
</comment>
<dbReference type="Proteomes" id="UP000294829">
    <property type="component" value="Unassembled WGS sequence"/>
</dbReference>
<dbReference type="UniPathway" id="UPA00232"/>
<protein>
    <recommendedName>
        <fullName evidence="5">Probable chorismate pyruvate-lyase</fullName>
        <shortName evidence="5">CL</shortName>
        <shortName evidence="5">CPL</shortName>
        <ecNumber evidence="5">4.1.3.40</ecNumber>
    </recommendedName>
</protein>
<dbReference type="Gene3D" id="3.40.1410.10">
    <property type="entry name" value="Chorismate lyase-like"/>
    <property type="match status" value="1"/>
</dbReference>
<dbReference type="InterPro" id="IPR028978">
    <property type="entry name" value="Chorismate_lyase_/UTRA_dom_sf"/>
</dbReference>
<dbReference type="RefSeq" id="WP_133329587.1">
    <property type="nucleotide sequence ID" value="NZ_SMYL01000007.1"/>
</dbReference>
<dbReference type="PANTHER" id="PTHR38683:SF1">
    <property type="entry name" value="CHORISMATE PYRUVATE-LYASE"/>
    <property type="match status" value="1"/>
</dbReference>
<keyword evidence="3 5" id="KW-0456">Lyase</keyword>
<dbReference type="EC" id="4.1.3.40" evidence="5"/>
<comment type="similarity">
    <text evidence="5">Belongs to the UbiC family.</text>
</comment>
<dbReference type="SUPFAM" id="SSF64288">
    <property type="entry name" value="Chorismate lyase-like"/>
    <property type="match status" value="1"/>
</dbReference>
<comment type="function">
    <text evidence="5">Removes the pyruvyl group from chorismate, with concomitant aromatization of the ring, to provide 4-hydroxybenzoate (4HB) for the ubiquinone pathway.</text>
</comment>
<evidence type="ECO:0000256" key="1">
    <source>
        <dbReference type="ARBA" id="ARBA00022490"/>
    </source>
</evidence>
<evidence type="ECO:0000313" key="6">
    <source>
        <dbReference type="EMBL" id="TDK64550.1"/>
    </source>
</evidence>
<proteinExistence type="inferred from homology"/>
<dbReference type="PANTHER" id="PTHR38683">
    <property type="entry name" value="CHORISMATE PYRUVATE-LYASE"/>
    <property type="match status" value="1"/>
</dbReference>
<dbReference type="EMBL" id="SMYL01000007">
    <property type="protein sequence ID" value="TDK64550.1"/>
    <property type="molecule type" value="Genomic_DNA"/>
</dbReference>
<dbReference type="GO" id="GO:0008813">
    <property type="term" value="F:chorismate lyase activity"/>
    <property type="evidence" value="ECO:0007669"/>
    <property type="project" value="UniProtKB-UniRule"/>
</dbReference>
<dbReference type="Pfam" id="PF04345">
    <property type="entry name" value="Chor_lyase"/>
    <property type="match status" value="1"/>
</dbReference>
<keyword evidence="1 5" id="KW-0963">Cytoplasm</keyword>
<keyword evidence="4 5" id="KW-0670">Pyruvate</keyword>
<feature type="binding site" evidence="5">
    <location>
        <position position="180"/>
    </location>
    <ligand>
        <name>substrate</name>
    </ligand>
</feature>
<dbReference type="GO" id="GO:0042866">
    <property type="term" value="P:pyruvate biosynthetic process"/>
    <property type="evidence" value="ECO:0007669"/>
    <property type="project" value="UniProtKB-UniRule"/>
</dbReference>
<comment type="catalytic activity">
    <reaction evidence="5">
        <text>chorismate = 4-hydroxybenzoate + pyruvate</text>
        <dbReference type="Rhea" id="RHEA:16505"/>
        <dbReference type="ChEBI" id="CHEBI:15361"/>
        <dbReference type="ChEBI" id="CHEBI:17879"/>
        <dbReference type="ChEBI" id="CHEBI:29748"/>
        <dbReference type="EC" id="4.1.3.40"/>
    </reaction>
</comment>
<gene>
    <name evidence="5" type="primary">ubiC</name>
    <name evidence="6" type="ORF">E2I14_14015</name>
</gene>
<evidence type="ECO:0000256" key="3">
    <source>
        <dbReference type="ARBA" id="ARBA00023239"/>
    </source>
</evidence>
<dbReference type="GO" id="GO:0005829">
    <property type="term" value="C:cytosol"/>
    <property type="evidence" value="ECO:0007669"/>
    <property type="project" value="TreeGrafter"/>
</dbReference>
<feature type="binding site" evidence="5">
    <location>
        <position position="115"/>
    </location>
    <ligand>
        <name>substrate</name>
    </ligand>
</feature>
<dbReference type="OrthoDB" id="8606430at2"/>
<name>A0A4R5VYG7_9BURK</name>
<comment type="subcellular location">
    <subcellularLocation>
        <location evidence="5">Cytoplasm</location>
    </subcellularLocation>
</comment>
<reference evidence="6 7" key="1">
    <citation type="submission" date="2019-03" db="EMBL/GenBank/DDBJ databases">
        <title>Sapientia aquatica gen. nov., sp. nov., isolated from a crater lake.</title>
        <authorList>
            <person name="Felfoldi T."/>
            <person name="Szabo A."/>
            <person name="Toth E."/>
            <person name="Schumann P."/>
            <person name="Keki Z."/>
            <person name="Marialigeti K."/>
            <person name="Mathe I."/>
        </authorList>
    </citation>
    <scope>NUCLEOTIDE SEQUENCE [LARGE SCALE GENOMIC DNA]</scope>
    <source>
        <strain evidence="6 7">SA-152</strain>
    </source>
</reference>
<dbReference type="HAMAP" id="MF_01632">
    <property type="entry name" value="UbiC"/>
    <property type="match status" value="1"/>
</dbReference>
<dbReference type="GO" id="GO:0006744">
    <property type="term" value="P:ubiquinone biosynthetic process"/>
    <property type="evidence" value="ECO:0007669"/>
    <property type="project" value="UniProtKB-UniRule"/>
</dbReference>
<evidence type="ECO:0000256" key="2">
    <source>
        <dbReference type="ARBA" id="ARBA00022688"/>
    </source>
</evidence>
<keyword evidence="7" id="KW-1185">Reference proteome</keyword>
<dbReference type="AlphaFoldDB" id="A0A4R5VYG7"/>
<evidence type="ECO:0000256" key="5">
    <source>
        <dbReference type="HAMAP-Rule" id="MF_01632"/>
    </source>
</evidence>
<accession>A0A4R5VYG7</accession>
<sequence length="198" mass="22346">MQAKLSPICAHWHEHVNHVHAPAAMRHWLADRGSLTAKLIAHSKQFQVQRVYQQADFSWADEFAAIGLPRIAKVHAREVLLRCDGMPAVYAHTILPLNSNASQWPLFRTLGNKSLGSTLFGDPQVKRGQLQFARLQPNHPAMQRARLLLQREGLAIKVCQPLFARRSLFHRRGGVMLVTELFLPTVAQLTRTLVSNTN</sequence>
<feature type="binding site" evidence="5">
    <location>
        <position position="77"/>
    </location>
    <ligand>
        <name>substrate</name>
    </ligand>
</feature>
<evidence type="ECO:0000256" key="4">
    <source>
        <dbReference type="ARBA" id="ARBA00023317"/>
    </source>
</evidence>
<comment type="pathway">
    <text evidence="5">Cofactor biosynthesis; ubiquinone biosynthesis.</text>
</comment>
<comment type="caution">
    <text evidence="5">Lacks conserved residue(s) required for the propagation of feature annotation.</text>
</comment>
<dbReference type="InterPro" id="IPR007440">
    <property type="entry name" value="Chorismate--pyruvate_lyase"/>
</dbReference>